<dbReference type="Proteomes" id="UP000190675">
    <property type="component" value="Chromosome I"/>
</dbReference>
<dbReference type="EMBL" id="LT670818">
    <property type="protein sequence ID" value="SHG43506.1"/>
    <property type="molecule type" value="Genomic_DNA"/>
</dbReference>
<gene>
    <name evidence="1" type="ORF">SAMN05444169_2457</name>
</gene>
<name>A0A1M5JSI4_9BRAD</name>
<reference evidence="1 2" key="1">
    <citation type="submission" date="2016-11" db="EMBL/GenBank/DDBJ databases">
        <authorList>
            <person name="Jaros S."/>
            <person name="Januszkiewicz K."/>
            <person name="Wedrychowicz H."/>
        </authorList>
    </citation>
    <scope>NUCLEOTIDE SEQUENCE [LARGE SCALE GENOMIC DNA]</scope>
    <source>
        <strain evidence="1 2">GAS242</strain>
    </source>
</reference>
<evidence type="ECO:0000313" key="1">
    <source>
        <dbReference type="EMBL" id="SHG43506.1"/>
    </source>
</evidence>
<protein>
    <submittedName>
        <fullName evidence="1">Uncharacterized protein</fullName>
    </submittedName>
</protein>
<sequence length="136" mass="14926">MGVRLWESGFRSYSAAQLAGKRALEDLLNGLSMDAASRVTALIAGLERNLCAARAWHKQGIAVTFIVEASRGEETTTTVRLSVVVAIAKGRALAEEGWQEFITAPDGIRYRPSEFDRLLSIVRRFGRDNLSHPSHG</sequence>
<dbReference type="RefSeq" id="WP_079566198.1">
    <property type="nucleotide sequence ID" value="NZ_LT670818.1"/>
</dbReference>
<evidence type="ECO:0000313" key="2">
    <source>
        <dbReference type="Proteomes" id="UP000190675"/>
    </source>
</evidence>
<accession>A0A1M5JSI4</accession>
<dbReference type="AlphaFoldDB" id="A0A1M5JSI4"/>
<proteinExistence type="predicted"/>
<organism evidence="1 2">
    <name type="scientific">Bradyrhizobium erythrophlei</name>
    <dbReference type="NCBI Taxonomy" id="1437360"/>
    <lineage>
        <taxon>Bacteria</taxon>
        <taxon>Pseudomonadati</taxon>
        <taxon>Pseudomonadota</taxon>
        <taxon>Alphaproteobacteria</taxon>
        <taxon>Hyphomicrobiales</taxon>
        <taxon>Nitrobacteraceae</taxon>
        <taxon>Bradyrhizobium</taxon>
    </lineage>
</organism>
<dbReference type="OrthoDB" id="8243778at2"/>